<protein>
    <recommendedName>
        <fullName evidence="1">Alpha/beta hydrolase fold-3 domain-containing protein</fullName>
    </recommendedName>
</protein>
<dbReference type="Proteomes" id="UP001465755">
    <property type="component" value="Unassembled WGS sequence"/>
</dbReference>
<dbReference type="GO" id="GO:0016787">
    <property type="term" value="F:hydrolase activity"/>
    <property type="evidence" value="ECO:0007669"/>
    <property type="project" value="InterPro"/>
</dbReference>
<evidence type="ECO:0000313" key="2">
    <source>
        <dbReference type="EMBL" id="KAK9805907.1"/>
    </source>
</evidence>
<name>A0AAW1PAL1_9CHLO</name>
<evidence type="ECO:0000259" key="1">
    <source>
        <dbReference type="Pfam" id="PF07859"/>
    </source>
</evidence>
<proteinExistence type="predicted"/>
<feature type="domain" description="Alpha/beta hydrolase fold-3" evidence="1">
    <location>
        <begin position="1"/>
        <end position="47"/>
    </location>
</feature>
<dbReference type="Gene3D" id="3.40.50.1820">
    <property type="entry name" value="alpha/beta hydrolase"/>
    <property type="match status" value="1"/>
</dbReference>
<dbReference type="SUPFAM" id="SSF53474">
    <property type="entry name" value="alpha/beta-Hydrolases"/>
    <property type="match status" value="1"/>
</dbReference>
<dbReference type="InterPro" id="IPR013094">
    <property type="entry name" value="AB_hydrolase_3"/>
</dbReference>
<organism evidence="2 3">
    <name type="scientific">Symbiochloris irregularis</name>
    <dbReference type="NCBI Taxonomy" id="706552"/>
    <lineage>
        <taxon>Eukaryota</taxon>
        <taxon>Viridiplantae</taxon>
        <taxon>Chlorophyta</taxon>
        <taxon>core chlorophytes</taxon>
        <taxon>Trebouxiophyceae</taxon>
        <taxon>Trebouxiales</taxon>
        <taxon>Trebouxiaceae</taxon>
        <taxon>Symbiochloris</taxon>
    </lineage>
</organism>
<reference evidence="2 3" key="1">
    <citation type="journal article" date="2024" name="Nat. Commun.">
        <title>Phylogenomics reveals the evolutionary origins of lichenization in chlorophyte algae.</title>
        <authorList>
            <person name="Puginier C."/>
            <person name="Libourel C."/>
            <person name="Otte J."/>
            <person name="Skaloud P."/>
            <person name="Haon M."/>
            <person name="Grisel S."/>
            <person name="Petersen M."/>
            <person name="Berrin J.G."/>
            <person name="Delaux P.M."/>
            <person name="Dal Grande F."/>
            <person name="Keller J."/>
        </authorList>
    </citation>
    <scope>NUCLEOTIDE SEQUENCE [LARGE SCALE GENOMIC DNA]</scope>
    <source>
        <strain evidence="2 3">SAG 2036</strain>
    </source>
</reference>
<evidence type="ECO:0000313" key="3">
    <source>
        <dbReference type="Proteomes" id="UP001465755"/>
    </source>
</evidence>
<comment type="caution">
    <text evidence="2">The sequence shown here is derived from an EMBL/GenBank/DDBJ whole genome shotgun (WGS) entry which is preliminary data.</text>
</comment>
<dbReference type="AlphaFoldDB" id="A0AAW1PAL1"/>
<keyword evidence="3" id="KW-1185">Reference proteome</keyword>
<dbReference type="InterPro" id="IPR029058">
    <property type="entry name" value="AB_hydrolase_fold"/>
</dbReference>
<sequence>MHFFGGGFVAGNLDTDADKGAAYSSIVGAVVVQVNYRKAPEHPYPAQGLLGSHSMGSVHRWQALSNLQSLRSSDPL</sequence>
<dbReference type="EMBL" id="JALJOQ010000040">
    <property type="protein sequence ID" value="KAK9805907.1"/>
    <property type="molecule type" value="Genomic_DNA"/>
</dbReference>
<accession>A0AAW1PAL1</accession>
<gene>
    <name evidence="2" type="ORF">WJX73_003831</name>
</gene>
<dbReference type="Pfam" id="PF07859">
    <property type="entry name" value="Abhydrolase_3"/>
    <property type="match status" value="1"/>
</dbReference>